<dbReference type="AlphaFoldDB" id="A0AAE1BCB1"/>
<dbReference type="EMBL" id="JAWDGP010000221">
    <property type="protein sequence ID" value="KAK3802632.1"/>
    <property type="molecule type" value="Genomic_DNA"/>
</dbReference>
<name>A0AAE1BCB1_9GAST</name>
<accession>A0AAE1BCB1</accession>
<feature type="region of interest" description="Disordered" evidence="1">
    <location>
        <begin position="80"/>
        <end position="100"/>
    </location>
</feature>
<evidence type="ECO:0000313" key="3">
    <source>
        <dbReference type="Proteomes" id="UP001283361"/>
    </source>
</evidence>
<protein>
    <submittedName>
        <fullName evidence="2">Uncharacterized protein</fullName>
    </submittedName>
</protein>
<keyword evidence="3" id="KW-1185">Reference proteome</keyword>
<sequence>MSSTLYKVFNKSFPLNFRSRTPEQQLPADVRNRPTRSKTPGESQLYLGEPLPDSVTNLGPAPVDITLEEQSPDVLSLRQASLGRVTHSAKKKNQQTKTVH</sequence>
<evidence type="ECO:0000313" key="2">
    <source>
        <dbReference type="EMBL" id="KAK3802632.1"/>
    </source>
</evidence>
<reference evidence="2" key="1">
    <citation type="journal article" date="2023" name="G3 (Bethesda)">
        <title>A reference genome for the long-term kleptoplast-retaining sea slug Elysia crispata morphotype clarki.</title>
        <authorList>
            <person name="Eastman K.E."/>
            <person name="Pendleton A.L."/>
            <person name="Shaikh M.A."/>
            <person name="Suttiyut T."/>
            <person name="Ogas R."/>
            <person name="Tomko P."/>
            <person name="Gavelis G."/>
            <person name="Widhalm J.R."/>
            <person name="Wisecaver J.H."/>
        </authorList>
    </citation>
    <scope>NUCLEOTIDE SEQUENCE</scope>
    <source>
        <strain evidence="2">ECLA1</strain>
    </source>
</reference>
<evidence type="ECO:0000256" key="1">
    <source>
        <dbReference type="SAM" id="MobiDB-lite"/>
    </source>
</evidence>
<dbReference type="Proteomes" id="UP001283361">
    <property type="component" value="Unassembled WGS sequence"/>
</dbReference>
<gene>
    <name evidence="2" type="ORF">RRG08_010403</name>
</gene>
<feature type="compositionally biased region" description="Basic residues" evidence="1">
    <location>
        <begin position="87"/>
        <end position="100"/>
    </location>
</feature>
<comment type="caution">
    <text evidence="2">The sequence shown here is derived from an EMBL/GenBank/DDBJ whole genome shotgun (WGS) entry which is preliminary data.</text>
</comment>
<proteinExistence type="predicted"/>
<organism evidence="2 3">
    <name type="scientific">Elysia crispata</name>
    <name type="common">lettuce slug</name>
    <dbReference type="NCBI Taxonomy" id="231223"/>
    <lineage>
        <taxon>Eukaryota</taxon>
        <taxon>Metazoa</taxon>
        <taxon>Spiralia</taxon>
        <taxon>Lophotrochozoa</taxon>
        <taxon>Mollusca</taxon>
        <taxon>Gastropoda</taxon>
        <taxon>Heterobranchia</taxon>
        <taxon>Euthyneura</taxon>
        <taxon>Panpulmonata</taxon>
        <taxon>Sacoglossa</taxon>
        <taxon>Placobranchoidea</taxon>
        <taxon>Plakobranchidae</taxon>
        <taxon>Elysia</taxon>
    </lineage>
</organism>
<feature type="region of interest" description="Disordered" evidence="1">
    <location>
        <begin position="19"/>
        <end position="61"/>
    </location>
</feature>